<sequence length="894" mass="95142">MSERDDIRKAISAGDVSRTAGLVRALGDDARRAVAKDLSELVRSSRDGARFGVHAQQVTAALLVAGAGTISGPAAAATWLNRRDLQIWWWAQARIPEFYAALGTVTAARPDEWRADVGRRLAGRVRPADGDRARWEMAAALIRSAGAAPPVSDGFVVGWVVARSPEPEALADDPFLDTLVPALFEANGVGAALAEEVRPDPSVASPWAHSLAALARAGRLDRAALLDGCVSRFLRGGTARELRWFGRLHDALEPTDAEVADRVRDYVHLLPAAPSTVADLALREVRRADDRGLLDAALFEDAAGALLFRPEKKLVRAGLTWLDRTARRRDRVDATLRALLPVFDSDALDLRERAVKSAAKHAALAGDAVRAEVRDAAAGLPADLRETIAAAFGEVGPADAGTGLLAALEPLAGPPPFVPRPAPAPIGSLAELTEEFAVLARSRTPWAAAERFLGALVEFAYLDFDATRKAIRETAFTHALWITQDYQHMNHFIQRSWVFLPVRRLIAPRTPSRQMRAFAEFLRRQPRPTEPTPEPDPTMPGGPFERFLWWRRHEAAAAVGKVPVLLATPTEGSGHVDPGVLVRRLERLEEAGAEPGRADLTQALLRVPRDVDQTAAARAKGLASEAGRTVASWLATGGLADPPVECRVLGRPAEQTPGRNVRPSIRTVTRVDVPGDSDIARLCRFPEKGRTAPVGGRYIESAAYWPSVLPSHREIAAAHLVPEMAGGEDADWNQGSVLLDLAEADGPAGAATGTLLACALVNRHERVRADATEALLTLAARDALPAAETGTALGRLTALGRVTLPRAVKALTAAADAGAQSGVWTVLAAALPHLLPAPGERAATGVPDLLALATRTAESTGARGAIAEVAEVAGRGGSSRLVKEAARLHRTLAT</sequence>
<dbReference type="InterPro" id="IPR056726">
    <property type="entry name" value="DUF7824"/>
</dbReference>
<evidence type="ECO:0000313" key="3">
    <source>
        <dbReference type="Proteomes" id="UP000323505"/>
    </source>
</evidence>
<keyword evidence="3" id="KW-1185">Reference proteome</keyword>
<dbReference type="Pfam" id="PF25148">
    <property type="entry name" value="DUF7824"/>
    <property type="match status" value="1"/>
</dbReference>
<accession>A0A5D3FAC1</accession>
<comment type="caution">
    <text evidence="2">The sequence shown here is derived from an EMBL/GenBank/DDBJ whole genome shotgun (WGS) entry which is preliminary data.</text>
</comment>
<dbReference type="Proteomes" id="UP000323505">
    <property type="component" value="Unassembled WGS sequence"/>
</dbReference>
<organism evidence="2 3">
    <name type="scientific">Actinomadura decatromicini</name>
    <dbReference type="NCBI Taxonomy" id="2604572"/>
    <lineage>
        <taxon>Bacteria</taxon>
        <taxon>Bacillati</taxon>
        <taxon>Actinomycetota</taxon>
        <taxon>Actinomycetes</taxon>
        <taxon>Streptosporangiales</taxon>
        <taxon>Thermomonosporaceae</taxon>
        <taxon>Actinomadura</taxon>
    </lineage>
</organism>
<evidence type="ECO:0000259" key="1">
    <source>
        <dbReference type="Pfam" id="PF25148"/>
    </source>
</evidence>
<proteinExistence type="predicted"/>
<reference evidence="2 3" key="1">
    <citation type="submission" date="2019-08" db="EMBL/GenBank/DDBJ databases">
        <title>Actinomadura sp. nov. CYP1-5 isolated from mountain soil.</title>
        <authorList>
            <person name="Songsumanus A."/>
            <person name="Kuncharoen N."/>
            <person name="Kudo T."/>
            <person name="Yuki M."/>
            <person name="Igarashi Y."/>
            <person name="Tanasupawat S."/>
        </authorList>
    </citation>
    <scope>NUCLEOTIDE SEQUENCE [LARGE SCALE GENOMIC DNA]</scope>
    <source>
        <strain evidence="2 3">CYP1-5</strain>
    </source>
</reference>
<evidence type="ECO:0000313" key="2">
    <source>
        <dbReference type="EMBL" id="TYK45907.1"/>
    </source>
</evidence>
<name>A0A5D3FAC1_9ACTN</name>
<feature type="domain" description="DUF7824" evidence="1">
    <location>
        <begin position="565"/>
        <end position="627"/>
    </location>
</feature>
<dbReference type="RefSeq" id="WP_148764023.1">
    <property type="nucleotide sequence ID" value="NZ_VSRQ01000006.1"/>
</dbReference>
<gene>
    <name evidence="2" type="ORF">FXF68_27175</name>
</gene>
<dbReference type="EMBL" id="VSRQ01000006">
    <property type="protein sequence ID" value="TYK45907.1"/>
    <property type="molecule type" value="Genomic_DNA"/>
</dbReference>
<protein>
    <recommendedName>
        <fullName evidence="1">DUF7824 domain-containing protein</fullName>
    </recommendedName>
</protein>
<dbReference type="AlphaFoldDB" id="A0A5D3FAC1"/>